<dbReference type="Proteomes" id="UP000464378">
    <property type="component" value="Chromosome"/>
</dbReference>
<dbReference type="GO" id="GO:0043024">
    <property type="term" value="F:ribosomal small subunit binding"/>
    <property type="evidence" value="ECO:0007669"/>
    <property type="project" value="TreeGrafter"/>
</dbReference>
<dbReference type="KEGG" id="tim:GMBLW1_08330"/>
<dbReference type="CDD" id="cd00882">
    <property type="entry name" value="Ras_like_GTPase"/>
    <property type="match status" value="1"/>
</dbReference>
<dbReference type="Pfam" id="PF01926">
    <property type="entry name" value="MMR_HSR1"/>
    <property type="match status" value="1"/>
</dbReference>
<protein>
    <recommendedName>
        <fullName evidence="2">G domain-containing protein</fullName>
    </recommendedName>
</protein>
<evidence type="ECO:0000313" key="3">
    <source>
        <dbReference type="EMBL" id="VIP03127.1"/>
    </source>
</evidence>
<dbReference type="PANTHER" id="PTHR42698">
    <property type="entry name" value="GTPASE ERA"/>
    <property type="match status" value="1"/>
</dbReference>
<accession>A0A6C2YP34</accession>
<dbReference type="InterPro" id="IPR027417">
    <property type="entry name" value="P-loop_NTPase"/>
</dbReference>
<dbReference type="GO" id="GO:0000028">
    <property type="term" value="P:ribosomal small subunit assembly"/>
    <property type="evidence" value="ECO:0007669"/>
    <property type="project" value="TreeGrafter"/>
</dbReference>
<dbReference type="RefSeq" id="WP_162658224.1">
    <property type="nucleotide sequence ID" value="NZ_LR593887.1"/>
</dbReference>
<reference evidence="3" key="1">
    <citation type="submission" date="2019-04" db="EMBL/GenBank/DDBJ databases">
        <authorList>
            <consortium name="Science for Life Laboratories"/>
        </authorList>
    </citation>
    <scope>NUCLEOTIDE SEQUENCE</scope>
    <source>
        <strain evidence="3">MBLW1</strain>
    </source>
</reference>
<dbReference type="InterPro" id="IPR006073">
    <property type="entry name" value="GTP-bd"/>
</dbReference>
<dbReference type="InterPro" id="IPR005662">
    <property type="entry name" value="GTPase_Era-like"/>
</dbReference>
<keyword evidence="1" id="KW-0812">Transmembrane</keyword>
<feature type="transmembrane region" description="Helical" evidence="1">
    <location>
        <begin position="489"/>
        <end position="510"/>
    </location>
</feature>
<evidence type="ECO:0000313" key="4">
    <source>
        <dbReference type="Proteomes" id="UP000464378"/>
    </source>
</evidence>
<dbReference type="EMBL" id="LR593887">
    <property type="protein sequence ID" value="VTS03469.1"/>
    <property type="molecule type" value="Genomic_DNA"/>
</dbReference>
<dbReference type="SUPFAM" id="SSF52540">
    <property type="entry name" value="P-loop containing nucleoside triphosphate hydrolases"/>
    <property type="match status" value="1"/>
</dbReference>
<evidence type="ECO:0000256" key="1">
    <source>
        <dbReference type="SAM" id="Phobius"/>
    </source>
</evidence>
<gene>
    <name evidence="3" type="ORF">GMBLW1_08330</name>
</gene>
<feature type="transmembrane region" description="Helical" evidence="1">
    <location>
        <begin position="522"/>
        <end position="544"/>
    </location>
</feature>
<sequence length="618" mass="70160">MVPNSPVNEPNSAVEPVLRTLSPRLRTLTECIKNWLRGKHRASVSPDQRIQLEGICDELLRRADSFDQDQPLLVVMFMGGTGVGKSTLLNALAGTAIAQASFQRPTTRDPVVYYHRSIPSEKLDPLLRNCRLIQHDRESLIHKVIVDTPDLDSNDLANRETLERVIPIADIVLYVGSQEKYHDQIGWEVFKQQRKRRAFAFVLNKWDRCLHVGAAGHRPDQDWLNDLQAEGFENPQLFRTVAQAWLDARNTGNGTPTNLPAGEQFVELRNWLEQGLTRLEIEAVKTRGVAELLTQLSNALVDARPPDLAIPAEKTQAVWERHLQDEAQVTTEVLLSTLEPYQTEIEHHFRIEGQHKFRGLYAGYLKLITRIRFAGSTLRERIPIGSKGKSQSERVNNWSLASFTLECSRAAGERVLDQRTKALINKLLVEADAVGYPLNLLTPTVQEASRLNWHERYDRALRDSLTYVEEKCLRPTGGRKMLQTSLIRIANNLPEIVLLASFLLLMWRYMVISDAKIGVVDLLIPFLITLGLMIVIQLLIALLLPLRWGAIRDAFEGELQSRLSEELIAVYRAIPTDVASMIAEERQRVEELETQTRSIQDWLQQRQESSHVSGLFGA</sequence>
<dbReference type="EMBL" id="LR586016">
    <property type="protein sequence ID" value="VIP03127.1"/>
    <property type="molecule type" value="Genomic_DNA"/>
</dbReference>
<dbReference type="InParanoid" id="A0A6C2YP34"/>
<dbReference type="GO" id="GO:0005525">
    <property type="term" value="F:GTP binding"/>
    <property type="evidence" value="ECO:0007669"/>
    <property type="project" value="InterPro"/>
</dbReference>
<name>A0A6C2YP34_9BACT</name>
<keyword evidence="4" id="KW-1185">Reference proteome</keyword>
<dbReference type="GO" id="GO:0005829">
    <property type="term" value="C:cytosol"/>
    <property type="evidence" value="ECO:0007669"/>
    <property type="project" value="TreeGrafter"/>
</dbReference>
<dbReference type="AlphaFoldDB" id="A0A6C2YP34"/>
<dbReference type="Gene3D" id="3.40.50.300">
    <property type="entry name" value="P-loop containing nucleotide triphosphate hydrolases"/>
    <property type="match status" value="1"/>
</dbReference>
<feature type="domain" description="G" evidence="2">
    <location>
        <begin position="75"/>
        <end position="205"/>
    </location>
</feature>
<keyword evidence="1" id="KW-1133">Transmembrane helix</keyword>
<proteinExistence type="predicted"/>
<evidence type="ECO:0000259" key="2">
    <source>
        <dbReference type="Pfam" id="PF01926"/>
    </source>
</evidence>
<dbReference type="GO" id="GO:0019843">
    <property type="term" value="F:rRNA binding"/>
    <property type="evidence" value="ECO:0007669"/>
    <property type="project" value="TreeGrafter"/>
</dbReference>
<keyword evidence="1" id="KW-0472">Membrane</keyword>
<dbReference type="PANTHER" id="PTHR42698:SF1">
    <property type="entry name" value="GTPASE ERA, MITOCHONDRIAL"/>
    <property type="match status" value="1"/>
</dbReference>
<organism evidence="3">
    <name type="scientific">Tuwongella immobilis</name>
    <dbReference type="NCBI Taxonomy" id="692036"/>
    <lineage>
        <taxon>Bacteria</taxon>
        <taxon>Pseudomonadati</taxon>
        <taxon>Planctomycetota</taxon>
        <taxon>Planctomycetia</taxon>
        <taxon>Gemmatales</taxon>
        <taxon>Gemmataceae</taxon>
        <taxon>Tuwongella</taxon>
    </lineage>
</organism>